<keyword evidence="5" id="KW-0472">Membrane</keyword>
<dbReference type="Proteomes" id="UP001488838">
    <property type="component" value="Unassembled WGS sequence"/>
</dbReference>
<keyword evidence="13" id="KW-1185">Reference proteome</keyword>
<name>A0AAW0HDG4_MYOGA</name>
<evidence type="ECO:0000256" key="10">
    <source>
        <dbReference type="SAM" id="SignalP"/>
    </source>
</evidence>
<dbReference type="GO" id="GO:0042101">
    <property type="term" value="C:T cell receptor complex"/>
    <property type="evidence" value="ECO:0007669"/>
    <property type="project" value="UniProtKB-KW"/>
</dbReference>
<organism evidence="12 13">
    <name type="scientific">Myodes glareolus</name>
    <name type="common">Bank vole</name>
    <name type="synonym">Clethrionomys glareolus</name>
    <dbReference type="NCBI Taxonomy" id="447135"/>
    <lineage>
        <taxon>Eukaryota</taxon>
        <taxon>Metazoa</taxon>
        <taxon>Chordata</taxon>
        <taxon>Craniata</taxon>
        <taxon>Vertebrata</taxon>
        <taxon>Euteleostomi</taxon>
        <taxon>Mammalia</taxon>
        <taxon>Eutheria</taxon>
        <taxon>Euarchontoglires</taxon>
        <taxon>Glires</taxon>
        <taxon>Rodentia</taxon>
        <taxon>Myomorpha</taxon>
        <taxon>Muroidea</taxon>
        <taxon>Cricetidae</taxon>
        <taxon>Arvicolinae</taxon>
        <taxon>Myodes</taxon>
    </lineage>
</organism>
<dbReference type="InterPro" id="IPR013783">
    <property type="entry name" value="Ig-like_fold"/>
</dbReference>
<dbReference type="GO" id="GO:0002250">
    <property type="term" value="P:adaptive immune response"/>
    <property type="evidence" value="ECO:0007669"/>
    <property type="project" value="UniProtKB-KW"/>
</dbReference>
<comment type="subunit">
    <text evidence="8">Alpha-beta TR is a heterodimer composed of an alpha and beta chain; disulfide-linked. The alpha-beta TR is associated with the transmembrane signaling CD3 coreceptor proteins to form the TR-CD3 (TcR or TCR). The assembly of alpha-beta TR heterodimers with CD3 occurs in the endoplasmic reticulum where a single alpha-beta TR heterodimer associates with one CD3D-CD3E heterodimer, one CD3G-CD3E heterodimer and one CD247 homodimer forming a stable octameric structure. CD3D-CD3E and CD3G-CD3E heterodimers preferentially associate with TR alpha and TR beta chains, respectively. The association of the CD247 homodimer is the last step of TcR assembly in the endoplasmic reticulum and is required for transport to the cell surface.</text>
</comment>
<evidence type="ECO:0000256" key="7">
    <source>
        <dbReference type="ARBA" id="ARBA00023180"/>
    </source>
</evidence>
<dbReference type="SUPFAM" id="SSF48726">
    <property type="entry name" value="Immunoglobulin"/>
    <property type="match status" value="2"/>
</dbReference>
<evidence type="ECO:0000256" key="4">
    <source>
        <dbReference type="ARBA" id="ARBA00023130"/>
    </source>
</evidence>
<dbReference type="InterPro" id="IPR003599">
    <property type="entry name" value="Ig_sub"/>
</dbReference>
<proteinExistence type="predicted"/>
<evidence type="ECO:0000256" key="9">
    <source>
        <dbReference type="ARBA" id="ARBA00043266"/>
    </source>
</evidence>
<keyword evidence="9" id="KW-1279">T cell receptor</keyword>
<keyword evidence="4" id="KW-1064">Adaptive immunity</keyword>
<evidence type="ECO:0000256" key="1">
    <source>
        <dbReference type="ARBA" id="ARBA00004236"/>
    </source>
</evidence>
<dbReference type="InterPro" id="IPR007110">
    <property type="entry name" value="Ig-like_dom"/>
</dbReference>
<keyword evidence="7" id="KW-0325">Glycoprotein</keyword>
<dbReference type="InterPro" id="IPR036179">
    <property type="entry name" value="Ig-like_dom_sf"/>
</dbReference>
<keyword evidence="3 10" id="KW-0732">Signal</keyword>
<dbReference type="PROSITE" id="PS50835">
    <property type="entry name" value="IG_LIKE"/>
    <property type="match status" value="2"/>
</dbReference>
<feature type="chain" id="PRO_5043328936" description="Ig-like domain-containing protein" evidence="10">
    <location>
        <begin position="23"/>
        <end position="277"/>
    </location>
</feature>
<protein>
    <recommendedName>
        <fullName evidence="11">Ig-like domain-containing protein</fullName>
    </recommendedName>
</protein>
<gene>
    <name evidence="12" type="ORF">U0070_016253</name>
</gene>
<evidence type="ECO:0000259" key="11">
    <source>
        <dbReference type="PROSITE" id="PS50835"/>
    </source>
</evidence>
<keyword evidence="2" id="KW-1003">Cell membrane</keyword>
<feature type="domain" description="Ig-like" evidence="11">
    <location>
        <begin position="146"/>
        <end position="255"/>
    </location>
</feature>
<feature type="signal peptide" evidence="10">
    <location>
        <begin position="1"/>
        <end position="22"/>
    </location>
</feature>
<dbReference type="InterPro" id="IPR013106">
    <property type="entry name" value="Ig_V-set"/>
</dbReference>
<dbReference type="EMBL" id="JBBHLL010000601">
    <property type="protein sequence ID" value="KAK7799621.1"/>
    <property type="molecule type" value="Genomic_DNA"/>
</dbReference>
<evidence type="ECO:0000256" key="3">
    <source>
        <dbReference type="ARBA" id="ARBA00022729"/>
    </source>
</evidence>
<keyword evidence="9" id="KW-0391">Immunity</keyword>
<evidence type="ECO:0000256" key="6">
    <source>
        <dbReference type="ARBA" id="ARBA00023157"/>
    </source>
</evidence>
<dbReference type="PANTHER" id="PTHR19339">
    <property type="entry name" value="T CELL RECEPTOR ALPHA VARIABLE 39"/>
    <property type="match status" value="1"/>
</dbReference>
<dbReference type="Pfam" id="PF07686">
    <property type="entry name" value="V-set"/>
    <property type="match status" value="2"/>
</dbReference>
<keyword evidence="6" id="KW-1015">Disulfide bond</keyword>
<dbReference type="InterPro" id="IPR051896">
    <property type="entry name" value="TCR_alpha_variable"/>
</dbReference>
<dbReference type="AlphaFoldDB" id="A0AAW0HDG4"/>
<sequence length="277" mass="31093">MESKLGAVLGILWVQICSGVRGVGVEQSPSDLSLHEGTSSALRCNFSTTIMIVQWFQQNRRNSLIRLFYLTPGTKENGRLKSTFNSKERYSTLNIRDAQLVDLGTYLCAVEAHELKNQVSLTSMNMFSETCSVLVLLLMLRRSNGDSVSQTEGLVAVTEGSPVMLNCTYQTTYSFSYISWYVQYPKKVPLLLLRSSTDNKRTEHQGFHATLQKSNSSFHLQKSSVQLSDSALYYCAVSDTVRETAGEAAHKSRVQEGRGEWPCEEGLVFFKWGYSVF</sequence>
<evidence type="ECO:0000313" key="13">
    <source>
        <dbReference type="Proteomes" id="UP001488838"/>
    </source>
</evidence>
<evidence type="ECO:0000256" key="8">
    <source>
        <dbReference type="ARBA" id="ARBA00038651"/>
    </source>
</evidence>
<evidence type="ECO:0000313" key="12">
    <source>
        <dbReference type="EMBL" id="KAK7799621.1"/>
    </source>
</evidence>
<feature type="domain" description="Ig-like" evidence="11">
    <location>
        <begin position="23"/>
        <end position="122"/>
    </location>
</feature>
<dbReference type="SMART" id="SM00409">
    <property type="entry name" value="IG"/>
    <property type="match status" value="2"/>
</dbReference>
<evidence type="ECO:0000256" key="2">
    <source>
        <dbReference type="ARBA" id="ARBA00022475"/>
    </source>
</evidence>
<dbReference type="PANTHER" id="PTHR19339:SF9">
    <property type="entry name" value="IG-LIKE DOMAIN-CONTAINING PROTEIN"/>
    <property type="match status" value="1"/>
</dbReference>
<comment type="subcellular location">
    <subcellularLocation>
        <location evidence="1">Cell membrane</location>
    </subcellularLocation>
</comment>
<comment type="caution">
    <text evidence="12">The sequence shown here is derived from an EMBL/GenBank/DDBJ whole genome shotgun (WGS) entry which is preliminary data.</text>
</comment>
<evidence type="ECO:0000256" key="5">
    <source>
        <dbReference type="ARBA" id="ARBA00023136"/>
    </source>
</evidence>
<dbReference type="SMART" id="SM00406">
    <property type="entry name" value="IGv"/>
    <property type="match status" value="2"/>
</dbReference>
<dbReference type="Gene3D" id="2.60.40.10">
    <property type="entry name" value="Immunoglobulins"/>
    <property type="match status" value="2"/>
</dbReference>
<accession>A0AAW0HDG4</accession>
<reference evidence="12 13" key="1">
    <citation type="journal article" date="2023" name="bioRxiv">
        <title>Conserved and derived expression patterns and positive selection on dental genes reveal complex evolutionary context of ever-growing rodent molars.</title>
        <authorList>
            <person name="Calamari Z.T."/>
            <person name="Song A."/>
            <person name="Cohen E."/>
            <person name="Akter M."/>
            <person name="Roy R.D."/>
            <person name="Hallikas O."/>
            <person name="Christensen M.M."/>
            <person name="Li P."/>
            <person name="Marangoni P."/>
            <person name="Jernvall J."/>
            <person name="Klein O.D."/>
        </authorList>
    </citation>
    <scope>NUCLEOTIDE SEQUENCE [LARGE SCALE GENOMIC DNA]</scope>
    <source>
        <strain evidence="12">V071</strain>
    </source>
</reference>